<dbReference type="InterPro" id="IPR013694">
    <property type="entry name" value="VIT"/>
</dbReference>
<dbReference type="Gene3D" id="1.25.40.10">
    <property type="entry name" value="Tetratricopeptide repeat domain"/>
    <property type="match status" value="1"/>
</dbReference>
<proteinExistence type="inferred from homology"/>
<evidence type="ECO:0000256" key="2">
    <source>
        <dbReference type="SAM" id="MobiDB-lite"/>
    </source>
</evidence>
<dbReference type="Pfam" id="PF13715">
    <property type="entry name" value="CarbopepD_reg_2"/>
    <property type="match status" value="1"/>
</dbReference>
<dbReference type="Gene3D" id="2.60.120.380">
    <property type="match status" value="1"/>
</dbReference>
<dbReference type="InterPro" id="IPR002035">
    <property type="entry name" value="VWF_A"/>
</dbReference>
<dbReference type="Pfam" id="PF00092">
    <property type="entry name" value="VWA"/>
    <property type="match status" value="1"/>
</dbReference>
<dbReference type="PROSITE" id="PS52016">
    <property type="entry name" value="TONB_DEPENDENT_REC_3"/>
    <property type="match status" value="1"/>
</dbReference>
<keyword evidence="1" id="KW-0812">Transmembrane</keyword>
<feature type="chain" id="PRO_5017571059" evidence="3">
    <location>
        <begin position="22"/>
        <end position="1145"/>
    </location>
</feature>
<dbReference type="InterPro" id="IPR011990">
    <property type="entry name" value="TPR-like_helical_dom_sf"/>
</dbReference>
<dbReference type="Gene3D" id="3.40.50.410">
    <property type="entry name" value="von Willebrand factor, type A domain"/>
    <property type="match status" value="1"/>
</dbReference>
<dbReference type="InterPro" id="IPR012910">
    <property type="entry name" value="Plug_dom"/>
</dbReference>
<dbReference type="Gene3D" id="2.170.130.10">
    <property type="entry name" value="TonB-dependent receptor, plug domain"/>
    <property type="match status" value="1"/>
</dbReference>
<dbReference type="InterPro" id="IPR039426">
    <property type="entry name" value="TonB-dep_rcpt-like"/>
</dbReference>
<evidence type="ECO:0000313" key="5">
    <source>
        <dbReference type="EMBL" id="RED48800.1"/>
    </source>
</evidence>
<gene>
    <name evidence="5" type="ORF">DFQ02_103130</name>
</gene>
<dbReference type="EMBL" id="QRDX01000003">
    <property type="protein sequence ID" value="RED48800.1"/>
    <property type="molecule type" value="Genomic_DNA"/>
</dbReference>
<dbReference type="InterPro" id="IPR023997">
    <property type="entry name" value="TonB-dep_OMP_SusC/RagA_CS"/>
</dbReference>
<feature type="region of interest" description="Disordered" evidence="2">
    <location>
        <begin position="587"/>
        <end position="611"/>
    </location>
</feature>
<dbReference type="InterPro" id="IPR037066">
    <property type="entry name" value="Plug_dom_sf"/>
</dbReference>
<sequence>MKPLLRYLLFLICLYSFSQNAPQVVLKDSGKLKLSHLNVAVNITGNYATTTYDMKFYNGLNRTLEGELVFPLGEGQTVSRFAMDVNGKLREAVIVEKELARVAYENTVRQNIDPGLLEKTEGNNYKARVYPILPKSYKHLVITYEQELFSSNEKLIYELPLGINETIDQFSLAIDAYTDHLPRMENNAYNKLYFRKKDQTYRANFEEKHSLPNKPIIIEIPNKSGQESVLSHSDYFYINKTLTPNLKLKDKPKDITILWDASYSMRNRKLEEELKLLGNYISYLQNVNINLVSFSNAVHSNTMFKIKNGKWHTLKEHINNITHDGGTAFNSFQNLDVSTDEILLFTDGLSNLGSFSNINKGAIYTINSVVSANHSNLNTIATNSGGNYINLVRLDHQRALELLKQETFQFLGITANKFVSEVYPNKKTNITNNFSLTGRFSQNTTLELLFGYGGKVTQKIPIYIGSAESSKLVKRLWAKQKLKDLNTNKKENKDRIIKHAKQHHLISDYTSMLILDRLEDYVRYRIEPPQELKREYKQRIKELDDIEAERKEEIQERRADLFEEYQDILNWYKTKFPLKSKKVKKITQSAEQSNTNTTQNTQEASPRTQTTIPVNQTRNRTHIDSTKRIVSGQVLDTSGQPLPGTNIYVKGTSRGAQTDFDGYFAINAEVNDELEFSFLGFTPKSVTVGTHSNIRINLEEDASMLEEVVVMGYGVQKKSYVTAAVTTVVTQALAGRVSGVQITTNAGTPGDGSTVSIRGNTSIANNSPLFIVDGVVSETNPLAKLKPEDIESMQTLKDDAATALYGSRASNGLILIVTKDGKDKNQDAIEKLNEEIAEKIELKPWNPDTPYIHILEKEATVESAYNVYLNLRNQYSNSPSFFLDVADFFDQRKSPELAIRIISNLIEVELHNHELMRALAYKLEYFKQHQLATIVYEKVLELRPEEPQSYRDLALAYEYTGSPKKSFDLLYKLYNGDLLEKDEDERFYGIEHVAFTELTRLVSKYQHKLNLSEEQQKEFTDMPLDVRVVIDWNHNDTDIDLWVTDPNGEKAYYSNSETKIGGRMSEDLMEGYGPESFSLKKAIKGNYEVMVDYYSDNVQKISGPTILKVTLFTNYAKPNEQKETIVVRLDKEEDEVEVGNLRFNE</sequence>
<name>A0A3D9HH54_9FLAO</name>
<dbReference type="SUPFAM" id="SSF49464">
    <property type="entry name" value="Carboxypeptidase regulatory domain-like"/>
    <property type="match status" value="1"/>
</dbReference>
<dbReference type="InterPro" id="IPR019220">
    <property type="entry name" value="DUF2135"/>
</dbReference>
<evidence type="ECO:0000259" key="4">
    <source>
        <dbReference type="PROSITE" id="PS51468"/>
    </source>
</evidence>
<dbReference type="AlphaFoldDB" id="A0A3D9HH54"/>
<organism evidence="5 6">
    <name type="scientific">Seonamhaeicola aphaedonensis</name>
    <dbReference type="NCBI Taxonomy" id="1461338"/>
    <lineage>
        <taxon>Bacteria</taxon>
        <taxon>Pseudomonadati</taxon>
        <taxon>Bacteroidota</taxon>
        <taxon>Flavobacteriia</taxon>
        <taxon>Flavobacteriales</taxon>
        <taxon>Flavobacteriaceae</taxon>
    </lineage>
</organism>
<evidence type="ECO:0000313" key="6">
    <source>
        <dbReference type="Proteomes" id="UP000256629"/>
    </source>
</evidence>
<evidence type="ECO:0000256" key="3">
    <source>
        <dbReference type="SAM" id="SignalP"/>
    </source>
</evidence>
<dbReference type="OrthoDB" id="266279at2"/>
<keyword evidence="1" id="KW-0813">Transport</keyword>
<feature type="compositionally biased region" description="Low complexity" evidence="2">
    <location>
        <begin position="587"/>
        <end position="605"/>
    </location>
</feature>
<feature type="signal peptide" evidence="3">
    <location>
        <begin position="1"/>
        <end position="21"/>
    </location>
</feature>
<dbReference type="RefSeq" id="WP_116040178.1">
    <property type="nucleotide sequence ID" value="NZ_QRDX01000003.1"/>
</dbReference>
<accession>A0A3D9HH54</accession>
<dbReference type="NCBIfam" id="TIGR04057">
    <property type="entry name" value="SusC_RagA_signa"/>
    <property type="match status" value="1"/>
</dbReference>
<keyword evidence="5" id="KW-0675">Receptor</keyword>
<dbReference type="Gene3D" id="2.60.40.1120">
    <property type="entry name" value="Carboxypeptidase-like, regulatory domain"/>
    <property type="match status" value="1"/>
</dbReference>
<dbReference type="Pfam" id="PF09906">
    <property type="entry name" value="DUF2135"/>
    <property type="match status" value="1"/>
</dbReference>
<feature type="domain" description="VIT" evidence="4">
    <location>
        <begin position="18"/>
        <end position="146"/>
    </location>
</feature>
<comment type="caution">
    <text evidence="5">The sequence shown here is derived from an EMBL/GenBank/DDBJ whole genome shotgun (WGS) entry which is preliminary data.</text>
</comment>
<dbReference type="PROSITE" id="PS51468">
    <property type="entry name" value="VIT"/>
    <property type="match status" value="1"/>
</dbReference>
<dbReference type="PANTHER" id="PTHR45737">
    <property type="entry name" value="VON WILLEBRAND FACTOR A DOMAIN-CONTAINING PROTEIN 5A"/>
    <property type="match status" value="1"/>
</dbReference>
<dbReference type="InterPro" id="IPR008969">
    <property type="entry name" value="CarboxyPept-like_regulatory"/>
</dbReference>
<keyword evidence="6" id="KW-1185">Reference proteome</keyword>
<keyword evidence="1" id="KW-0472">Membrane</keyword>
<comment type="similarity">
    <text evidence="1">Belongs to the TonB-dependent receptor family.</text>
</comment>
<keyword evidence="1" id="KW-0998">Cell outer membrane</keyword>
<dbReference type="SUPFAM" id="SSF53300">
    <property type="entry name" value="vWA-like"/>
    <property type="match status" value="1"/>
</dbReference>
<keyword evidence="3" id="KW-0732">Signal</keyword>
<dbReference type="PANTHER" id="PTHR45737:SF6">
    <property type="entry name" value="VON WILLEBRAND FACTOR A DOMAIN-CONTAINING PROTEIN 5A"/>
    <property type="match status" value="1"/>
</dbReference>
<dbReference type="SUPFAM" id="SSF56935">
    <property type="entry name" value="Porins"/>
    <property type="match status" value="1"/>
</dbReference>
<dbReference type="InterPro" id="IPR036465">
    <property type="entry name" value="vWFA_dom_sf"/>
</dbReference>
<reference evidence="5 6" key="1">
    <citation type="submission" date="2018-07" db="EMBL/GenBank/DDBJ databases">
        <title>Genomic Encyclopedia of Type Strains, Phase III (KMG-III): the genomes of soil and plant-associated and newly described type strains.</title>
        <authorList>
            <person name="Whitman W."/>
        </authorList>
    </citation>
    <scope>NUCLEOTIDE SEQUENCE [LARGE SCALE GENOMIC DNA]</scope>
    <source>
        <strain evidence="5 6">CECT 8487</strain>
    </source>
</reference>
<dbReference type="Pfam" id="PF08487">
    <property type="entry name" value="VIT"/>
    <property type="match status" value="1"/>
</dbReference>
<keyword evidence="1" id="KW-1134">Transmembrane beta strand</keyword>
<protein>
    <submittedName>
        <fullName evidence="5">TonB-dependent SusC/RagA subfamily outer membrane receptor</fullName>
    </submittedName>
</protein>
<evidence type="ECO:0000256" key="1">
    <source>
        <dbReference type="PROSITE-ProRule" id="PRU01360"/>
    </source>
</evidence>
<dbReference type="Pfam" id="PF07715">
    <property type="entry name" value="Plug"/>
    <property type="match status" value="1"/>
</dbReference>
<dbReference type="SMART" id="SM00609">
    <property type="entry name" value="VIT"/>
    <property type="match status" value="1"/>
</dbReference>
<dbReference type="CDD" id="cd00198">
    <property type="entry name" value="vWFA"/>
    <property type="match status" value="1"/>
</dbReference>
<comment type="subcellular location">
    <subcellularLocation>
        <location evidence="1">Cell outer membrane</location>
        <topology evidence="1">Multi-pass membrane protein</topology>
    </subcellularLocation>
</comment>
<dbReference type="Proteomes" id="UP000256629">
    <property type="component" value="Unassembled WGS sequence"/>
</dbReference>
<dbReference type="GO" id="GO:0009279">
    <property type="term" value="C:cell outer membrane"/>
    <property type="evidence" value="ECO:0007669"/>
    <property type="project" value="UniProtKB-SubCell"/>
</dbReference>